<evidence type="ECO:0000313" key="3">
    <source>
        <dbReference type="Proteomes" id="UP001182556"/>
    </source>
</evidence>
<evidence type="ECO:0000313" key="2">
    <source>
        <dbReference type="EMBL" id="KAK1926523.1"/>
    </source>
</evidence>
<keyword evidence="3" id="KW-1185">Reference proteome</keyword>
<reference evidence="2" key="1">
    <citation type="submission" date="2023-02" db="EMBL/GenBank/DDBJ databases">
        <title>Identification and recombinant expression of a fungal hydrolase from Papiliotrema laurentii that hydrolyzes apple cutin and clears colloidal polyester polyurethane.</title>
        <authorList>
            <consortium name="DOE Joint Genome Institute"/>
            <person name="Roman V.A."/>
            <person name="Bojanowski C."/>
            <person name="Crable B.R."/>
            <person name="Wagner D.N."/>
            <person name="Hung C.S."/>
            <person name="Nadeau L.J."/>
            <person name="Schratz L."/>
            <person name="Haridas S."/>
            <person name="Pangilinan J."/>
            <person name="Lipzen A."/>
            <person name="Na H."/>
            <person name="Yan M."/>
            <person name="Ng V."/>
            <person name="Grigoriev I.V."/>
            <person name="Spatafora J.W."/>
            <person name="Barlow D."/>
            <person name="Biffinger J."/>
            <person name="Kelley-Loughnane N."/>
            <person name="Varaljay V.A."/>
            <person name="Crookes-Goodson W.J."/>
        </authorList>
    </citation>
    <scope>NUCLEOTIDE SEQUENCE</scope>
    <source>
        <strain evidence="2">5307AH</strain>
    </source>
</reference>
<comment type="caution">
    <text evidence="2">The sequence shown here is derived from an EMBL/GenBank/DDBJ whole genome shotgun (WGS) entry which is preliminary data.</text>
</comment>
<dbReference type="Proteomes" id="UP001182556">
    <property type="component" value="Unassembled WGS sequence"/>
</dbReference>
<proteinExistence type="predicted"/>
<feature type="region of interest" description="Disordered" evidence="1">
    <location>
        <begin position="119"/>
        <end position="141"/>
    </location>
</feature>
<name>A0AAD9FUS1_PAPLA</name>
<accession>A0AAD9FUS1</accession>
<gene>
    <name evidence="2" type="ORF">DB88DRAFT_170590</name>
</gene>
<sequence length="262" mass="28137">MEGFPKPNITWCAERLRPTLLGLIANNHPSPFLPARSILSTSRDPLSRRTPLTKDLSRGKTTRSSCTRHSEISHCIYDQNLYVIPSSHTPPAAMKKTPIFVVLLTLTSAVFAQESSSTDPVFTIQTSPPNPPESSTSSASASAASVSSASTSGSVSLSSSASSASAATTSSPAQFPSVCANDCRVISNALGTCVSGSQLNTTCLCSTEIEQSYVSVEPRPPQHLFRRRDDADRTVAMCRMCCGHQREPYLGREVPSLDRYVH</sequence>
<dbReference type="AlphaFoldDB" id="A0AAD9FUS1"/>
<organism evidence="2 3">
    <name type="scientific">Papiliotrema laurentii</name>
    <name type="common">Cryptococcus laurentii</name>
    <dbReference type="NCBI Taxonomy" id="5418"/>
    <lineage>
        <taxon>Eukaryota</taxon>
        <taxon>Fungi</taxon>
        <taxon>Dikarya</taxon>
        <taxon>Basidiomycota</taxon>
        <taxon>Agaricomycotina</taxon>
        <taxon>Tremellomycetes</taxon>
        <taxon>Tremellales</taxon>
        <taxon>Rhynchogastremaceae</taxon>
        <taxon>Papiliotrema</taxon>
    </lineage>
</organism>
<evidence type="ECO:0000256" key="1">
    <source>
        <dbReference type="SAM" id="MobiDB-lite"/>
    </source>
</evidence>
<dbReference type="EMBL" id="JAODAN010000002">
    <property type="protein sequence ID" value="KAK1926523.1"/>
    <property type="molecule type" value="Genomic_DNA"/>
</dbReference>
<protein>
    <submittedName>
        <fullName evidence="2">Uncharacterized protein</fullName>
    </submittedName>
</protein>
<feature type="region of interest" description="Disordered" evidence="1">
    <location>
        <begin position="43"/>
        <end position="65"/>
    </location>
</feature>